<dbReference type="EMBL" id="WUAV01000005">
    <property type="protein sequence ID" value="KAF1750347.1"/>
    <property type="molecule type" value="Genomic_DNA"/>
</dbReference>
<comment type="caution">
    <text evidence="1">The sequence shown here is derived from an EMBL/GenBank/DDBJ whole genome shotgun (WGS) entry which is preliminary data.</text>
</comment>
<dbReference type="AlphaFoldDB" id="A0A6A5G5W7"/>
<protein>
    <submittedName>
        <fullName evidence="1">Uncharacterized protein</fullName>
    </submittedName>
</protein>
<evidence type="ECO:0000313" key="2">
    <source>
        <dbReference type="Proteomes" id="UP000483820"/>
    </source>
</evidence>
<name>A0A6A5G5W7_CAERE</name>
<accession>A0A6A5G5W7</accession>
<dbReference type="CTD" id="78776425"/>
<sequence>MEANPKRSIFVYLMAYALKGEISLHDFKTQIATIATVGPWRPHIQMVVAILENRPMDVLRIGGNHEFVVEEERMVAEILVCCAAELIREEWDKEKKEKEENGRF</sequence>
<proteinExistence type="predicted"/>
<dbReference type="KEGG" id="crq:GCK72_016896"/>
<dbReference type="GeneID" id="78776425"/>
<reference evidence="1 2" key="1">
    <citation type="submission" date="2019-12" db="EMBL/GenBank/DDBJ databases">
        <title>Chromosome-level assembly of the Caenorhabditis remanei genome.</title>
        <authorList>
            <person name="Teterina A.A."/>
            <person name="Willis J.H."/>
            <person name="Phillips P.C."/>
        </authorList>
    </citation>
    <scope>NUCLEOTIDE SEQUENCE [LARGE SCALE GENOMIC DNA]</scope>
    <source>
        <strain evidence="1 2">PX506</strain>
        <tissue evidence="1">Whole organism</tissue>
    </source>
</reference>
<gene>
    <name evidence="1" type="ORF">GCK72_016896</name>
</gene>
<evidence type="ECO:0000313" key="1">
    <source>
        <dbReference type="EMBL" id="KAF1750347.1"/>
    </source>
</evidence>
<dbReference type="Proteomes" id="UP000483820">
    <property type="component" value="Chromosome V"/>
</dbReference>
<dbReference type="RefSeq" id="XP_053580671.1">
    <property type="nucleotide sequence ID" value="XM_053731758.1"/>
</dbReference>
<organism evidence="1 2">
    <name type="scientific">Caenorhabditis remanei</name>
    <name type="common">Caenorhabditis vulgaris</name>
    <dbReference type="NCBI Taxonomy" id="31234"/>
    <lineage>
        <taxon>Eukaryota</taxon>
        <taxon>Metazoa</taxon>
        <taxon>Ecdysozoa</taxon>
        <taxon>Nematoda</taxon>
        <taxon>Chromadorea</taxon>
        <taxon>Rhabditida</taxon>
        <taxon>Rhabditina</taxon>
        <taxon>Rhabditomorpha</taxon>
        <taxon>Rhabditoidea</taxon>
        <taxon>Rhabditidae</taxon>
        <taxon>Peloderinae</taxon>
        <taxon>Caenorhabditis</taxon>
    </lineage>
</organism>